<comment type="similarity">
    <text evidence="2 8">Belongs to the UPF0225 family.</text>
</comment>
<evidence type="ECO:0000256" key="4">
    <source>
        <dbReference type="ARBA" id="ARBA00022519"/>
    </source>
</evidence>
<feature type="transmembrane region" description="Helical" evidence="9">
    <location>
        <begin position="341"/>
        <end position="361"/>
    </location>
</feature>
<evidence type="ECO:0000256" key="5">
    <source>
        <dbReference type="ARBA" id="ARBA00022692"/>
    </source>
</evidence>
<comment type="similarity">
    <text evidence="9">Belongs to the UPF0761 family.</text>
</comment>
<feature type="transmembrane region" description="Helical" evidence="9">
    <location>
        <begin position="258"/>
        <end position="277"/>
    </location>
</feature>
<feature type="transmembrane region" description="Helical" evidence="9">
    <location>
        <begin position="373"/>
        <end position="394"/>
    </location>
</feature>
<dbReference type="Pfam" id="PF03631">
    <property type="entry name" value="Virul_fac_BrkB"/>
    <property type="match status" value="1"/>
</dbReference>
<feature type="transmembrane region" description="Helical" evidence="9">
    <location>
        <begin position="192"/>
        <end position="218"/>
    </location>
</feature>
<keyword evidence="5 9" id="KW-0812">Transmembrane</keyword>
<sequence>MSKIMLKSTALCPCQSGLYYGECCGQYHQQANAPSAEALMRSRYCAFVLCDIDYIIRTTAPAQQDLLDAKALGEWAQTTQWSGLEIVQNQTALSPKTTPVQHSRVAFNAFFMQQNQRQVHHENSLFVKIDGVWYFVDPTVPLPSNKQPCLCGSGKKFKHCCRGFFNLMSTQQLHTFFRLFCRRFEQNKLTQAAGYLTYSTMLAIVPLIMVVFSIFSAFPVFNEVTGELKQFIFTNFAPSAGDMVGEYIDQFVNNSKQMSAVGIVSLIIVALMLINSIDRTLNSIWRDNSSRPMIFSFAIYWLILTLGPVIIATGIGISSYVASFALSLAGSGLSLPFGVQLLSFIPFLLTWFIFTVLYMVVPNKKVSIKHSAAGALIGAIFFTLGKQAFTWYITTFPSYQLIYGAMATLPIMLLWIQLSWTVVLLGAQLSAVLAELSDPSLTSTPTVEKENP</sequence>
<dbReference type="NCBIfam" id="NF001213">
    <property type="entry name" value="PRK00183.1"/>
    <property type="match status" value="1"/>
</dbReference>
<protein>
    <recommendedName>
        <fullName evidence="8 9">Multifunctional fusion protein</fullName>
    </recommendedName>
    <domain>
        <recommendedName>
            <fullName evidence="8">UPF0225 protein CFY87_10415</fullName>
        </recommendedName>
    </domain>
    <domain>
        <recommendedName>
            <fullName evidence="9">UPF0761 membrane protein CFY87_10415</fullName>
        </recommendedName>
    </domain>
</protein>
<dbReference type="InterPro" id="IPR023006">
    <property type="entry name" value="YchJ-like"/>
</dbReference>
<dbReference type="InterPro" id="IPR048469">
    <property type="entry name" value="YchJ-like_M"/>
</dbReference>
<keyword evidence="4" id="KW-0997">Cell inner membrane</keyword>
<evidence type="ECO:0000256" key="7">
    <source>
        <dbReference type="ARBA" id="ARBA00023136"/>
    </source>
</evidence>
<proteinExistence type="inferred from homology"/>
<evidence type="ECO:0000313" key="11">
    <source>
        <dbReference type="EMBL" id="OZN24215.1"/>
    </source>
</evidence>
<feature type="transmembrane region" description="Helical" evidence="9">
    <location>
        <begin position="400"/>
        <end position="427"/>
    </location>
</feature>
<dbReference type="SUPFAM" id="SSF54427">
    <property type="entry name" value="NTF2-like"/>
    <property type="match status" value="1"/>
</dbReference>
<dbReference type="SUPFAM" id="SSF103642">
    <property type="entry name" value="Sec-C motif"/>
    <property type="match status" value="1"/>
</dbReference>
<gene>
    <name evidence="11" type="ORF">CFY87_10415</name>
</gene>
<evidence type="ECO:0000256" key="8">
    <source>
        <dbReference type="HAMAP-Rule" id="MF_00612"/>
    </source>
</evidence>
<dbReference type="NCBIfam" id="NF002457">
    <property type="entry name" value="PRK01637.1"/>
    <property type="match status" value="1"/>
</dbReference>
<evidence type="ECO:0000256" key="2">
    <source>
        <dbReference type="ARBA" id="ARBA00010839"/>
    </source>
</evidence>
<dbReference type="NCBIfam" id="TIGR00765">
    <property type="entry name" value="yihY_not_rbn"/>
    <property type="match status" value="1"/>
</dbReference>
<dbReference type="PANTHER" id="PTHR30213">
    <property type="entry name" value="INNER MEMBRANE PROTEIN YHJD"/>
    <property type="match status" value="1"/>
</dbReference>
<name>A0ABX4FK58_9PAST</name>
<organism evidence="11 12">
    <name type="scientific">Actinobacillus seminis</name>
    <dbReference type="NCBI Taxonomy" id="722"/>
    <lineage>
        <taxon>Bacteria</taxon>
        <taxon>Pseudomonadati</taxon>
        <taxon>Pseudomonadota</taxon>
        <taxon>Gammaproteobacteria</taxon>
        <taxon>Pasteurellales</taxon>
        <taxon>Pasteurellaceae</taxon>
        <taxon>Actinobacillus</taxon>
    </lineage>
</organism>
<dbReference type="EMBL" id="NLFK01000012">
    <property type="protein sequence ID" value="OZN24215.1"/>
    <property type="molecule type" value="Genomic_DNA"/>
</dbReference>
<accession>A0ABX4FK58</accession>
<feature type="transmembrane region" description="Helical" evidence="9">
    <location>
        <begin position="298"/>
        <end position="321"/>
    </location>
</feature>
<dbReference type="NCBIfam" id="NF002486">
    <property type="entry name" value="PRK01752.1"/>
    <property type="match status" value="1"/>
</dbReference>
<dbReference type="Proteomes" id="UP000215738">
    <property type="component" value="Unassembled WGS sequence"/>
</dbReference>
<dbReference type="Pfam" id="PF02810">
    <property type="entry name" value="SEC-C"/>
    <property type="match status" value="1"/>
</dbReference>
<evidence type="ECO:0000256" key="9">
    <source>
        <dbReference type="HAMAP-Rule" id="MF_00672"/>
    </source>
</evidence>
<keyword evidence="6 9" id="KW-1133">Transmembrane helix</keyword>
<dbReference type="HAMAP" id="MF_00672">
    <property type="entry name" value="UPF0761"/>
    <property type="match status" value="1"/>
</dbReference>
<dbReference type="Gene3D" id="3.10.450.50">
    <property type="match status" value="1"/>
</dbReference>
<keyword evidence="7 9" id="KW-0472">Membrane</keyword>
<reference evidence="11 12" key="1">
    <citation type="submission" date="2017-07" db="EMBL/GenBank/DDBJ databases">
        <title>Virulence factors identified in Actinobacillus seminis.</title>
        <authorList>
            <person name="Negrete-Abascal E."/>
            <person name="Vaca-Pacheco S."/>
            <person name="Montes-Garcia F."/>
            <person name="Leyto-Gil A.M."/>
            <person name="Fragoso-Garcia E."/>
            <person name="Carvente-Garcia R."/>
            <person name="Perez-Agueros S."/>
            <person name="Castelan-Sanchez H.G."/>
            <person name="Garcia-Molina A."/>
            <person name="Villamar T.E."/>
            <person name="Vazquez-Cruz C."/>
        </authorList>
    </citation>
    <scope>NUCLEOTIDE SEQUENCE [LARGE SCALE GENOMIC DNA]</scope>
    <source>
        <strain evidence="11 12">ATCC 15768</strain>
    </source>
</reference>
<keyword evidence="12" id="KW-1185">Reference proteome</keyword>
<keyword evidence="3 9" id="KW-1003">Cell membrane</keyword>
<dbReference type="InterPro" id="IPR004027">
    <property type="entry name" value="SEC_C_motif"/>
</dbReference>
<evidence type="ECO:0000313" key="12">
    <source>
        <dbReference type="Proteomes" id="UP000215738"/>
    </source>
</evidence>
<comment type="subcellular location">
    <subcellularLocation>
        <location evidence="1 9">Cell membrane</location>
        <topology evidence="1 9">Multi-pass membrane protein</topology>
    </subcellularLocation>
</comment>
<evidence type="ECO:0000256" key="6">
    <source>
        <dbReference type="ARBA" id="ARBA00022989"/>
    </source>
</evidence>
<dbReference type="InterPro" id="IPR017039">
    <property type="entry name" value="Virul_fac_BrkB"/>
</dbReference>
<evidence type="ECO:0000259" key="10">
    <source>
        <dbReference type="Pfam" id="PF17775"/>
    </source>
</evidence>
<dbReference type="HAMAP" id="MF_00612">
    <property type="entry name" value="UPF0225"/>
    <property type="match status" value="1"/>
</dbReference>
<comment type="caution">
    <text evidence="11">The sequence shown here is derived from an EMBL/GenBank/DDBJ whole genome shotgun (WGS) entry which is preliminary data.</text>
</comment>
<evidence type="ECO:0000256" key="1">
    <source>
        <dbReference type="ARBA" id="ARBA00004651"/>
    </source>
</evidence>
<dbReference type="Pfam" id="PF17775">
    <property type="entry name" value="YchJ_M-like"/>
    <property type="match status" value="1"/>
</dbReference>
<dbReference type="PANTHER" id="PTHR30213:SF0">
    <property type="entry name" value="UPF0761 MEMBRANE PROTEIN YIHY"/>
    <property type="match status" value="1"/>
</dbReference>
<dbReference type="InterPro" id="IPR032710">
    <property type="entry name" value="NTF2-like_dom_sf"/>
</dbReference>
<dbReference type="InterPro" id="IPR023679">
    <property type="entry name" value="UPF0761_bac"/>
</dbReference>
<evidence type="ECO:0000256" key="3">
    <source>
        <dbReference type="ARBA" id="ARBA00022475"/>
    </source>
</evidence>
<feature type="domain" description="YchJ-like middle NTF2-like" evidence="10">
    <location>
        <begin position="35"/>
        <end position="137"/>
    </location>
</feature>